<dbReference type="Proteomes" id="UP000053573">
    <property type="component" value="Unassembled WGS sequence"/>
</dbReference>
<organism evidence="1 2">
    <name type="scientific">Blastomyces silverae</name>
    <dbReference type="NCBI Taxonomy" id="2060906"/>
    <lineage>
        <taxon>Eukaryota</taxon>
        <taxon>Fungi</taxon>
        <taxon>Dikarya</taxon>
        <taxon>Ascomycota</taxon>
        <taxon>Pezizomycotina</taxon>
        <taxon>Eurotiomycetes</taxon>
        <taxon>Eurotiomycetidae</taxon>
        <taxon>Onygenales</taxon>
        <taxon>Ajellomycetaceae</taxon>
        <taxon>Blastomyces</taxon>
    </lineage>
</organism>
<dbReference type="AlphaFoldDB" id="A0A0H1B7K2"/>
<comment type="caution">
    <text evidence="1">The sequence shown here is derived from an EMBL/GenBank/DDBJ whole genome shotgun (WGS) entry which is preliminary data.</text>
</comment>
<feature type="non-terminal residue" evidence="1">
    <location>
        <position position="1"/>
    </location>
</feature>
<evidence type="ECO:0000313" key="2">
    <source>
        <dbReference type="Proteomes" id="UP000053573"/>
    </source>
</evidence>
<gene>
    <name evidence="1" type="ORF">EMPG_17539</name>
</gene>
<name>A0A0H1B7K2_9EURO</name>
<feature type="non-terminal residue" evidence="1">
    <location>
        <position position="55"/>
    </location>
</feature>
<evidence type="ECO:0000313" key="1">
    <source>
        <dbReference type="EMBL" id="KLJ06967.1"/>
    </source>
</evidence>
<accession>A0A0H1B7K2</accession>
<proteinExistence type="predicted"/>
<keyword evidence="2" id="KW-1185">Reference proteome</keyword>
<protein>
    <submittedName>
        <fullName evidence="1">Uncharacterized protein</fullName>
    </submittedName>
</protein>
<dbReference type="EMBL" id="LDEV01002942">
    <property type="protein sequence ID" value="KLJ06967.1"/>
    <property type="molecule type" value="Genomic_DNA"/>
</dbReference>
<reference evidence="2" key="1">
    <citation type="journal article" date="2015" name="PLoS Genet.">
        <title>The dynamic genome and transcriptome of the human fungal pathogen Blastomyces and close relative Emmonsia.</title>
        <authorList>
            <person name="Munoz J.F."/>
            <person name="Gauthier G.M."/>
            <person name="Desjardins C.A."/>
            <person name="Gallo J.E."/>
            <person name="Holder J."/>
            <person name="Sullivan T.D."/>
            <person name="Marty A.J."/>
            <person name="Carmen J.C."/>
            <person name="Chen Z."/>
            <person name="Ding L."/>
            <person name="Gujja S."/>
            <person name="Magrini V."/>
            <person name="Misas E."/>
            <person name="Mitreva M."/>
            <person name="Priest M."/>
            <person name="Saif S."/>
            <person name="Whiston E.A."/>
            <person name="Young S."/>
            <person name="Zeng Q."/>
            <person name="Goldman W.E."/>
            <person name="Mardis E.R."/>
            <person name="Taylor J.W."/>
            <person name="McEwen J.G."/>
            <person name="Clay O.K."/>
            <person name="Klein B.S."/>
            <person name="Cuomo C.A."/>
        </authorList>
    </citation>
    <scope>NUCLEOTIDE SEQUENCE [LARGE SCALE GENOMIC DNA]</scope>
    <source>
        <strain evidence="2">UAMH 139</strain>
    </source>
</reference>
<sequence>RPVILEGGHFYLRVDSLDEVPSQPAVRSWRCPSYTLPVSACILQQYHGIPSRSTG</sequence>